<evidence type="ECO:0000259" key="2">
    <source>
        <dbReference type="PROSITE" id="PS50076"/>
    </source>
</evidence>
<accession>B1X3W7</accession>
<geneLocation type="organellar chromatophore" evidence="3"/>
<dbReference type="GeneID" id="6481441"/>
<protein>
    <submittedName>
        <fullName evidence="3">DnaJ-like protein</fullName>
    </submittedName>
</protein>
<feature type="domain" description="J" evidence="2">
    <location>
        <begin position="2"/>
        <end position="68"/>
    </location>
</feature>
<dbReference type="PANTHER" id="PTHR44825:SF1">
    <property type="entry name" value="DNAJ HOMOLOG SUBFAMILY C MEMBER 4"/>
    <property type="match status" value="1"/>
</dbReference>
<keyword evidence="3" id="KW-0934">Plastid</keyword>
<dbReference type="SMART" id="SM00271">
    <property type="entry name" value="DnaJ"/>
    <property type="match status" value="1"/>
</dbReference>
<evidence type="ECO:0000256" key="1">
    <source>
        <dbReference type="SAM" id="Phobius"/>
    </source>
</evidence>
<dbReference type="InterPro" id="IPR001623">
    <property type="entry name" value="DnaJ_domain"/>
</dbReference>
<feature type="transmembrane region" description="Helical" evidence="1">
    <location>
        <begin position="98"/>
        <end position="121"/>
    </location>
</feature>
<dbReference type="Pfam" id="PF00226">
    <property type="entry name" value="DnaJ"/>
    <property type="match status" value="1"/>
</dbReference>
<keyword evidence="1" id="KW-1133">Transmembrane helix</keyword>
<dbReference type="PROSITE" id="PS00636">
    <property type="entry name" value="DNAJ_1"/>
    <property type="match status" value="1"/>
</dbReference>
<dbReference type="AlphaFoldDB" id="B1X3W7"/>
<reference evidence="3" key="2">
    <citation type="journal article" date="2008" name="Curr. Biol.">
        <title>Chromatophore genome sequence of Paulinella sheds light on acquisition of photosynthesis by eukaryotes.</title>
        <authorList>
            <person name="Nowack E.C.M."/>
            <person name="Melkonian M."/>
            <person name="Gloeckner G."/>
        </authorList>
    </citation>
    <scope>NUCLEOTIDE SEQUENCE [LARGE SCALE GENOMIC DNA]</scope>
</reference>
<keyword evidence="1" id="KW-0472">Membrane</keyword>
<dbReference type="PRINTS" id="PR00625">
    <property type="entry name" value="JDOMAIN"/>
</dbReference>
<keyword evidence="1" id="KW-0812">Transmembrane</keyword>
<dbReference type="InterPro" id="IPR052763">
    <property type="entry name" value="DnaJ_C4"/>
</dbReference>
<dbReference type="SUPFAM" id="SSF46565">
    <property type="entry name" value="Chaperone J-domain"/>
    <property type="match status" value="1"/>
</dbReference>
<dbReference type="RefSeq" id="YP_002048846.1">
    <property type="nucleotide sequence ID" value="NC_011087.1"/>
</dbReference>
<name>B1X3W7_PAUCH</name>
<dbReference type="InterPro" id="IPR036869">
    <property type="entry name" value="J_dom_sf"/>
</dbReference>
<dbReference type="Gene3D" id="1.10.287.110">
    <property type="entry name" value="DnaJ domain"/>
    <property type="match status" value="1"/>
</dbReference>
<reference evidence="3" key="1">
    <citation type="submission" date="2007-08" db="EMBL/GenBank/DDBJ databases">
        <authorList>
            <person name="Gloeckner G."/>
            <person name="Nowack E."/>
            <person name="Melkonian M."/>
        </authorList>
    </citation>
    <scope>NUCLEOTIDE SEQUENCE</scope>
</reference>
<dbReference type="EMBL" id="CP000815">
    <property type="protein sequence ID" value="ACB42636.1"/>
    <property type="molecule type" value="Genomic_DNA"/>
</dbReference>
<gene>
    <name evidence="3" type="primary">dnaJ</name>
    <name evidence="3" type="ordered locus">PCC_0186</name>
</gene>
<proteinExistence type="predicted"/>
<dbReference type="PROSITE" id="PS50076">
    <property type="entry name" value="DNAJ_2"/>
    <property type="match status" value="1"/>
</dbReference>
<sequence>MSYYQLLKVSPNATIQDLRQAFRTLSKLYHPDTTQLPPSEAAVHFQQLQQAYEILIDPSRRQEYDTELHSVELRRSIVSVVQSRTENSDRRPLSGGEWFAIILLCFSILACLLLALGLAWIRGVELIAVPNWLEESYLPGTNIANTH</sequence>
<evidence type="ECO:0000313" key="3">
    <source>
        <dbReference type="EMBL" id="ACB42636.1"/>
    </source>
</evidence>
<organism evidence="3">
    <name type="scientific">Paulinella chromatophora</name>
    <dbReference type="NCBI Taxonomy" id="39717"/>
    <lineage>
        <taxon>Eukaryota</taxon>
        <taxon>Sar</taxon>
        <taxon>Rhizaria</taxon>
        <taxon>Cercozoa</taxon>
        <taxon>Imbricatea</taxon>
        <taxon>Silicofilosea</taxon>
        <taxon>Euglyphida</taxon>
        <taxon>Paulinellidae</taxon>
        <taxon>Paulinella</taxon>
    </lineage>
</organism>
<dbReference type="CDD" id="cd06257">
    <property type="entry name" value="DnaJ"/>
    <property type="match status" value="1"/>
</dbReference>
<dbReference type="PANTHER" id="PTHR44825">
    <property type="match status" value="1"/>
</dbReference>
<dbReference type="InterPro" id="IPR018253">
    <property type="entry name" value="DnaJ_domain_CS"/>
</dbReference>